<gene>
    <name evidence="3" type="ORF">BLTE_33270</name>
</gene>
<protein>
    <submittedName>
        <fullName evidence="3">Response regulator</fullName>
    </submittedName>
</protein>
<feature type="domain" description="Response regulatory" evidence="2">
    <location>
        <begin position="3"/>
        <end position="111"/>
    </location>
</feature>
<dbReference type="SUPFAM" id="SSF52172">
    <property type="entry name" value="CheY-like"/>
    <property type="match status" value="1"/>
</dbReference>
<evidence type="ECO:0000259" key="2">
    <source>
        <dbReference type="PROSITE" id="PS50110"/>
    </source>
</evidence>
<accession>A0A348G509</accession>
<dbReference type="PROSITE" id="PS50110">
    <property type="entry name" value="RESPONSE_REGULATORY"/>
    <property type="match status" value="1"/>
</dbReference>
<dbReference type="AlphaFoldDB" id="A0A348G509"/>
<dbReference type="InterPro" id="IPR001789">
    <property type="entry name" value="Sig_transdc_resp-reg_receiver"/>
</dbReference>
<evidence type="ECO:0000313" key="4">
    <source>
        <dbReference type="Proteomes" id="UP000266934"/>
    </source>
</evidence>
<dbReference type="GO" id="GO:0000160">
    <property type="term" value="P:phosphorelay signal transduction system"/>
    <property type="evidence" value="ECO:0007669"/>
    <property type="project" value="InterPro"/>
</dbReference>
<keyword evidence="4" id="KW-1185">Reference proteome</keyword>
<sequence length="130" mass="13895">MLRVLIVEDNALIACDLDAIVAASGHEVIGPVDTVSDARKLLGGCDAALLDIDVRDGKTFELAAAMVQTGRPFMFISGAVRRDLPGMFRGTAFLQKPYAAGDIRRWLGRTESPPTVPAVHGPVRLRTAPV</sequence>
<reference evidence="3 4" key="1">
    <citation type="submission" date="2018-08" db="EMBL/GenBank/DDBJ databases">
        <title>Complete genome sequencing of Blastochloris tepida GI.</title>
        <authorList>
            <person name="Tsukatani Y."/>
            <person name="Mori H."/>
        </authorList>
    </citation>
    <scope>NUCLEOTIDE SEQUENCE [LARGE SCALE GENOMIC DNA]</scope>
    <source>
        <strain evidence="3 4">GI</strain>
    </source>
</reference>
<dbReference type="KEGG" id="blag:BLTE_33270"/>
<dbReference type="OrthoDB" id="582170at2"/>
<proteinExistence type="predicted"/>
<feature type="modified residue" description="4-aspartylphosphate" evidence="1">
    <location>
        <position position="51"/>
    </location>
</feature>
<dbReference type="InterPro" id="IPR011006">
    <property type="entry name" value="CheY-like_superfamily"/>
</dbReference>
<evidence type="ECO:0000313" key="3">
    <source>
        <dbReference type="EMBL" id="BBF94642.1"/>
    </source>
</evidence>
<dbReference type="EMBL" id="AP018907">
    <property type="protein sequence ID" value="BBF94642.1"/>
    <property type="molecule type" value="Genomic_DNA"/>
</dbReference>
<name>A0A348G509_9HYPH</name>
<dbReference type="RefSeq" id="WP_126401714.1">
    <property type="nucleotide sequence ID" value="NZ_AP018907.1"/>
</dbReference>
<evidence type="ECO:0000256" key="1">
    <source>
        <dbReference type="PROSITE-ProRule" id="PRU00169"/>
    </source>
</evidence>
<dbReference type="Gene3D" id="3.40.50.2300">
    <property type="match status" value="1"/>
</dbReference>
<dbReference type="Proteomes" id="UP000266934">
    <property type="component" value="Chromosome"/>
</dbReference>
<organism evidence="3 4">
    <name type="scientific">Blastochloris tepida</name>
    <dbReference type="NCBI Taxonomy" id="2233851"/>
    <lineage>
        <taxon>Bacteria</taxon>
        <taxon>Pseudomonadati</taxon>
        <taxon>Pseudomonadota</taxon>
        <taxon>Alphaproteobacteria</taxon>
        <taxon>Hyphomicrobiales</taxon>
        <taxon>Blastochloridaceae</taxon>
        <taxon>Blastochloris</taxon>
    </lineage>
</organism>
<keyword evidence="1" id="KW-0597">Phosphoprotein</keyword>